<proteinExistence type="predicted"/>
<reference evidence="1 2" key="1">
    <citation type="journal article" date="2019" name="Philos. Trans. R. Soc. Lond., B, Biol. Sci.">
        <title>Ant behaviour and brain gene expression of defending hosts depend on the ecological success of the intruding social parasite.</title>
        <authorList>
            <person name="Kaur R."/>
            <person name="Stoldt M."/>
            <person name="Jongepier E."/>
            <person name="Feldmeyer B."/>
            <person name="Menzel F."/>
            <person name="Bornberg-Bauer E."/>
            <person name="Foitzik S."/>
        </authorList>
    </citation>
    <scope>NUCLEOTIDE SEQUENCE [LARGE SCALE GENOMIC DNA]</scope>
    <source>
        <tissue evidence="1">Whole body</tissue>
    </source>
</reference>
<gene>
    <name evidence="1" type="ORF">DBV15_05561</name>
</gene>
<dbReference type="Proteomes" id="UP000310200">
    <property type="component" value="Unassembled WGS sequence"/>
</dbReference>
<comment type="caution">
    <text evidence="1">The sequence shown here is derived from an EMBL/GenBank/DDBJ whole genome shotgun (WGS) entry which is preliminary data.</text>
</comment>
<dbReference type="EMBL" id="QBLH01001418">
    <property type="protein sequence ID" value="TGZ51909.1"/>
    <property type="molecule type" value="Genomic_DNA"/>
</dbReference>
<name>A0A4S2KUQ5_9HYME</name>
<protein>
    <submittedName>
        <fullName evidence="1">Uncharacterized protein</fullName>
    </submittedName>
</protein>
<dbReference type="AlphaFoldDB" id="A0A4S2KUQ5"/>
<evidence type="ECO:0000313" key="1">
    <source>
        <dbReference type="EMBL" id="TGZ51909.1"/>
    </source>
</evidence>
<evidence type="ECO:0000313" key="2">
    <source>
        <dbReference type="Proteomes" id="UP000310200"/>
    </source>
</evidence>
<accession>A0A4S2KUQ5</accession>
<sequence>MDKSNLSKKRESSLMFSQKLKFRYERRLFSSIDKFSTRLTDVSSSGKPFADVLLILLFYRVPSLSKDQRDHWLRSKSDWSRSLVSRGEILIVRKVTKERKGPGTFNVPARLIRVGKEQPAFSRAKTRPVILIIVERIVLHVILKYRKPRFSKINESLYKVYDTDDEFQVKLKNVCQTFIATFVKHFFSNMISKLCSTHPKTLKYTLFQSLIHCKTLISHDEKMHFCGSKRKVQNDENSRHRGVKFASFGDSAYLASCRTRFSSELGITRHVKRNK</sequence>
<keyword evidence="2" id="KW-1185">Reference proteome</keyword>
<organism evidence="1 2">
    <name type="scientific">Temnothorax longispinosus</name>
    <dbReference type="NCBI Taxonomy" id="300112"/>
    <lineage>
        <taxon>Eukaryota</taxon>
        <taxon>Metazoa</taxon>
        <taxon>Ecdysozoa</taxon>
        <taxon>Arthropoda</taxon>
        <taxon>Hexapoda</taxon>
        <taxon>Insecta</taxon>
        <taxon>Pterygota</taxon>
        <taxon>Neoptera</taxon>
        <taxon>Endopterygota</taxon>
        <taxon>Hymenoptera</taxon>
        <taxon>Apocrita</taxon>
        <taxon>Aculeata</taxon>
        <taxon>Formicoidea</taxon>
        <taxon>Formicidae</taxon>
        <taxon>Myrmicinae</taxon>
        <taxon>Temnothorax</taxon>
    </lineage>
</organism>